<gene>
    <name evidence="2" type="ORF">S01H1_81591</name>
</gene>
<comment type="caution">
    <text evidence="2">The sequence shown here is derived from an EMBL/GenBank/DDBJ whole genome shotgun (WGS) entry which is preliminary data.</text>
</comment>
<organism evidence="2">
    <name type="scientific">marine sediment metagenome</name>
    <dbReference type="NCBI Taxonomy" id="412755"/>
    <lineage>
        <taxon>unclassified sequences</taxon>
        <taxon>metagenomes</taxon>
        <taxon>ecological metagenomes</taxon>
    </lineage>
</organism>
<dbReference type="Pfam" id="PF08545">
    <property type="entry name" value="ACP_syn_III"/>
    <property type="match status" value="1"/>
</dbReference>
<feature type="domain" description="Beta-ketoacyl-[acyl-carrier-protein] synthase III N-terminal" evidence="1">
    <location>
        <begin position="26"/>
        <end position="95"/>
    </location>
</feature>
<dbReference type="AlphaFoldDB" id="X0Y4Y0"/>
<proteinExistence type="predicted"/>
<evidence type="ECO:0000259" key="1">
    <source>
        <dbReference type="Pfam" id="PF08545"/>
    </source>
</evidence>
<dbReference type="InterPro" id="IPR016039">
    <property type="entry name" value="Thiolase-like"/>
</dbReference>
<protein>
    <recommendedName>
        <fullName evidence="1">Beta-ketoacyl-[acyl-carrier-protein] synthase III N-terminal domain-containing protein</fullName>
    </recommendedName>
</protein>
<dbReference type="GO" id="GO:0004315">
    <property type="term" value="F:3-oxoacyl-[acyl-carrier-protein] synthase activity"/>
    <property type="evidence" value="ECO:0007669"/>
    <property type="project" value="InterPro"/>
</dbReference>
<dbReference type="InterPro" id="IPR013751">
    <property type="entry name" value="ACP_syn_III_N"/>
</dbReference>
<accession>X0Y4Y0</accession>
<dbReference type="SUPFAM" id="SSF53901">
    <property type="entry name" value="Thiolase-like"/>
    <property type="match status" value="1"/>
</dbReference>
<dbReference type="EMBL" id="BARS01055226">
    <property type="protein sequence ID" value="GAG43748.1"/>
    <property type="molecule type" value="Genomic_DNA"/>
</dbReference>
<feature type="non-terminal residue" evidence="2">
    <location>
        <position position="207"/>
    </location>
</feature>
<reference evidence="2" key="1">
    <citation type="journal article" date="2014" name="Front. Microbiol.">
        <title>High frequency of phylogenetically diverse reductive dehalogenase-homologous genes in deep subseafloor sedimentary metagenomes.</title>
        <authorList>
            <person name="Kawai M."/>
            <person name="Futagami T."/>
            <person name="Toyoda A."/>
            <person name="Takaki Y."/>
            <person name="Nishi S."/>
            <person name="Hori S."/>
            <person name="Arai W."/>
            <person name="Tsubouchi T."/>
            <person name="Morono Y."/>
            <person name="Uchiyama I."/>
            <person name="Ito T."/>
            <person name="Fujiyama A."/>
            <person name="Inagaki F."/>
            <person name="Takami H."/>
        </authorList>
    </citation>
    <scope>NUCLEOTIDE SEQUENCE</scope>
    <source>
        <strain evidence="2">Expedition CK06-06</strain>
    </source>
</reference>
<dbReference type="Gene3D" id="3.40.47.10">
    <property type="match status" value="1"/>
</dbReference>
<dbReference type="GO" id="GO:0006633">
    <property type="term" value="P:fatty acid biosynthetic process"/>
    <property type="evidence" value="ECO:0007669"/>
    <property type="project" value="InterPro"/>
</dbReference>
<sequence>PPYLEKQNAALIATALDLRRDISSADVTNVLRAGTTAIRMASEAVQSGHAKNVLVVAADCRMAAPRDPLEQSIGAGAAALLISSEDVAAEIEAVHSVTENVLDVWRSEDDTFIRSWEDRFVIEEGYLRIIPEGVKAFLSSQKLTPKDFQKAIYHSSDARRHGQLARMLGLEEGQVQDPLYGQVGNTGTAFPLMLLVAALEEAKAGER</sequence>
<feature type="non-terminal residue" evidence="2">
    <location>
        <position position="1"/>
    </location>
</feature>
<evidence type="ECO:0000313" key="2">
    <source>
        <dbReference type="EMBL" id="GAG43748.1"/>
    </source>
</evidence>
<name>X0Y4Y0_9ZZZZ</name>